<dbReference type="PANTHER" id="PTHR43580:SF2">
    <property type="entry name" value="CYTOKINE-LIKE NUCLEAR FACTOR N-PAC"/>
    <property type="match status" value="1"/>
</dbReference>
<sequence>MARISILGAGRMGAALVTAFAKGGHAVTVWNRTASRAKPLEAVGARVALSLLDAIDADLVIDIVSDYEASAELVRNDDVSRALRDKTFLELASGTPKEAQRAAAWAEQNGIRYLDGAIMATPDFIGQPGCTILYSGPSAVFEEHRTILGAIAGNGLYLGSEIGHANVLDNAILVVLWGSVYGVLQGAAICEAERFSLDAFGSALEGAWPVVAPLLLSSIDRIGKRRWAADATTQSTLAPGYASVRHLLAMSKEYGIDAALPEALHRVFQRAVDAGHRDDDIAAAYQGMR</sequence>
<dbReference type="InterPro" id="IPR013328">
    <property type="entry name" value="6PGD_dom2"/>
</dbReference>
<dbReference type="InterPro" id="IPR048666">
    <property type="entry name" value="RedAm-like_C"/>
</dbReference>
<dbReference type="InterPro" id="IPR015815">
    <property type="entry name" value="HIBADH-related"/>
</dbReference>
<dbReference type="STRING" id="1391654.AKJ09_04552"/>
<evidence type="ECO:0000313" key="5">
    <source>
        <dbReference type="Proteomes" id="UP000064967"/>
    </source>
</evidence>
<proteinExistence type="predicted"/>
<dbReference type="Pfam" id="PF21761">
    <property type="entry name" value="RedAm-like_C"/>
    <property type="match status" value="1"/>
</dbReference>
<dbReference type="PANTHER" id="PTHR43580">
    <property type="entry name" value="OXIDOREDUCTASE GLYR1-RELATED"/>
    <property type="match status" value="1"/>
</dbReference>
<dbReference type="GO" id="GO:0016491">
    <property type="term" value="F:oxidoreductase activity"/>
    <property type="evidence" value="ECO:0007669"/>
    <property type="project" value="UniProtKB-KW"/>
</dbReference>
<dbReference type="InterPro" id="IPR006115">
    <property type="entry name" value="6PGDH_NADP-bd"/>
</dbReference>
<dbReference type="KEGG" id="llu:AKJ09_04552"/>
<dbReference type="Gene3D" id="1.10.1040.10">
    <property type="entry name" value="N-(1-d-carboxylethyl)-l-norvaline Dehydrogenase, domain 2"/>
    <property type="match status" value="1"/>
</dbReference>
<feature type="domain" description="NADPH-dependent reductive aminase-like C-terminal" evidence="3">
    <location>
        <begin position="162"/>
        <end position="289"/>
    </location>
</feature>
<dbReference type="Pfam" id="PF03446">
    <property type="entry name" value="NAD_binding_2"/>
    <property type="match status" value="1"/>
</dbReference>
<keyword evidence="1" id="KW-0560">Oxidoreductase</keyword>
<dbReference type="Gene3D" id="3.40.50.720">
    <property type="entry name" value="NAD(P)-binding Rossmann-like Domain"/>
    <property type="match status" value="1"/>
</dbReference>
<gene>
    <name evidence="4" type="ORF">AKJ09_04552</name>
</gene>
<dbReference type="SMR" id="A0A0K1PWI4"/>
<dbReference type="RefSeq" id="WP_169927705.1">
    <property type="nucleotide sequence ID" value="NZ_CP012333.1"/>
</dbReference>
<feature type="domain" description="6-phosphogluconate dehydrogenase NADP-binding" evidence="2">
    <location>
        <begin position="4"/>
        <end position="159"/>
    </location>
</feature>
<evidence type="ECO:0000256" key="1">
    <source>
        <dbReference type="ARBA" id="ARBA00023002"/>
    </source>
</evidence>
<evidence type="ECO:0000259" key="3">
    <source>
        <dbReference type="Pfam" id="PF21761"/>
    </source>
</evidence>
<keyword evidence="5" id="KW-1185">Reference proteome</keyword>
<dbReference type="PATRIC" id="fig|1391654.3.peg.4615"/>
<protein>
    <submittedName>
        <fullName evidence="4">Dehydrogenase, putative</fullName>
    </submittedName>
</protein>
<dbReference type="PIRSF" id="PIRSF000103">
    <property type="entry name" value="HIBADH"/>
    <property type="match status" value="1"/>
</dbReference>
<organism evidence="4 5">
    <name type="scientific">Labilithrix luteola</name>
    <dbReference type="NCBI Taxonomy" id="1391654"/>
    <lineage>
        <taxon>Bacteria</taxon>
        <taxon>Pseudomonadati</taxon>
        <taxon>Myxococcota</taxon>
        <taxon>Polyangia</taxon>
        <taxon>Polyangiales</taxon>
        <taxon>Labilitrichaceae</taxon>
        <taxon>Labilithrix</taxon>
    </lineage>
</organism>
<dbReference type="EMBL" id="CP012333">
    <property type="protein sequence ID" value="AKU97888.1"/>
    <property type="molecule type" value="Genomic_DNA"/>
</dbReference>
<dbReference type="SUPFAM" id="SSF51735">
    <property type="entry name" value="NAD(P)-binding Rossmann-fold domains"/>
    <property type="match status" value="1"/>
</dbReference>
<dbReference type="AlphaFoldDB" id="A0A0K1PWI4"/>
<dbReference type="InterPro" id="IPR036291">
    <property type="entry name" value="NAD(P)-bd_dom_sf"/>
</dbReference>
<evidence type="ECO:0000259" key="2">
    <source>
        <dbReference type="Pfam" id="PF03446"/>
    </source>
</evidence>
<dbReference type="InterPro" id="IPR051265">
    <property type="entry name" value="HIBADH-related_NP60_sf"/>
</dbReference>
<evidence type="ECO:0000313" key="4">
    <source>
        <dbReference type="EMBL" id="AKU97888.1"/>
    </source>
</evidence>
<name>A0A0K1PWI4_9BACT</name>
<accession>A0A0K1PWI4</accession>
<dbReference type="Proteomes" id="UP000064967">
    <property type="component" value="Chromosome"/>
</dbReference>
<reference evidence="4 5" key="1">
    <citation type="submission" date="2015-08" db="EMBL/GenBank/DDBJ databases">
        <authorList>
            <person name="Babu N.S."/>
            <person name="Beckwith C.J."/>
            <person name="Beseler K.G."/>
            <person name="Brison A."/>
            <person name="Carone J.V."/>
            <person name="Caskin T.P."/>
            <person name="Diamond M."/>
            <person name="Durham M.E."/>
            <person name="Foxe J.M."/>
            <person name="Go M."/>
            <person name="Henderson B.A."/>
            <person name="Jones I.B."/>
            <person name="McGettigan J.A."/>
            <person name="Micheletti S.J."/>
            <person name="Nasrallah M.E."/>
            <person name="Ortiz D."/>
            <person name="Piller C.R."/>
            <person name="Privatt S.R."/>
            <person name="Schneider S.L."/>
            <person name="Sharp S."/>
            <person name="Smith T.C."/>
            <person name="Stanton J.D."/>
            <person name="Ullery H.E."/>
            <person name="Wilson R.J."/>
            <person name="Serrano M.G."/>
            <person name="Buck G."/>
            <person name="Lee V."/>
            <person name="Wang Y."/>
            <person name="Carvalho R."/>
            <person name="Voegtly L."/>
            <person name="Shi R."/>
            <person name="Duckworth R."/>
            <person name="Johnson A."/>
            <person name="Loviza R."/>
            <person name="Walstead R."/>
            <person name="Shah Z."/>
            <person name="Kiflezghi M."/>
            <person name="Wade K."/>
            <person name="Ball S.L."/>
            <person name="Bradley K.W."/>
            <person name="Asai D.J."/>
            <person name="Bowman C.A."/>
            <person name="Russell D.A."/>
            <person name="Pope W.H."/>
            <person name="Jacobs-Sera D."/>
            <person name="Hendrix R.W."/>
            <person name="Hatfull G.F."/>
        </authorList>
    </citation>
    <scope>NUCLEOTIDE SEQUENCE [LARGE SCALE GENOMIC DNA]</scope>
    <source>
        <strain evidence="4 5">DSM 27648</strain>
    </source>
</reference>
<dbReference type="GO" id="GO:0050661">
    <property type="term" value="F:NADP binding"/>
    <property type="evidence" value="ECO:0007669"/>
    <property type="project" value="InterPro"/>
</dbReference>